<name>A0A7T8KFF0_CALRO</name>
<keyword evidence="3" id="KW-1185">Reference proteome</keyword>
<feature type="compositionally biased region" description="Low complexity" evidence="1">
    <location>
        <begin position="12"/>
        <end position="30"/>
    </location>
</feature>
<feature type="region of interest" description="Disordered" evidence="1">
    <location>
        <begin position="1"/>
        <end position="31"/>
    </location>
</feature>
<evidence type="ECO:0000256" key="1">
    <source>
        <dbReference type="SAM" id="MobiDB-lite"/>
    </source>
</evidence>
<gene>
    <name evidence="2" type="ORF">FKW44_007937</name>
</gene>
<dbReference type="Proteomes" id="UP000595437">
    <property type="component" value="Chromosome 5"/>
</dbReference>
<dbReference type="AlphaFoldDB" id="A0A7T8KFF0"/>
<sequence length="49" mass="5435">MTGTLTLLVVPSRTTPSSSMQQSSSPNSNSVMHIKSYMDYDLRMTLRAL</sequence>
<dbReference type="EMBL" id="CP045894">
    <property type="protein sequence ID" value="QQP54940.1"/>
    <property type="molecule type" value="Genomic_DNA"/>
</dbReference>
<proteinExistence type="predicted"/>
<evidence type="ECO:0000313" key="3">
    <source>
        <dbReference type="Proteomes" id="UP000595437"/>
    </source>
</evidence>
<accession>A0A7T8KFF0</accession>
<organism evidence="2 3">
    <name type="scientific">Caligus rogercresseyi</name>
    <name type="common">Sea louse</name>
    <dbReference type="NCBI Taxonomy" id="217165"/>
    <lineage>
        <taxon>Eukaryota</taxon>
        <taxon>Metazoa</taxon>
        <taxon>Ecdysozoa</taxon>
        <taxon>Arthropoda</taxon>
        <taxon>Crustacea</taxon>
        <taxon>Multicrustacea</taxon>
        <taxon>Hexanauplia</taxon>
        <taxon>Copepoda</taxon>
        <taxon>Siphonostomatoida</taxon>
        <taxon>Caligidae</taxon>
        <taxon>Caligus</taxon>
    </lineage>
</organism>
<reference evidence="3" key="1">
    <citation type="submission" date="2021-01" db="EMBL/GenBank/DDBJ databases">
        <title>Caligus Genome Assembly.</title>
        <authorList>
            <person name="Gallardo-Escarate C."/>
        </authorList>
    </citation>
    <scope>NUCLEOTIDE SEQUENCE [LARGE SCALE GENOMIC DNA]</scope>
</reference>
<evidence type="ECO:0000313" key="2">
    <source>
        <dbReference type="EMBL" id="QQP54940.1"/>
    </source>
</evidence>
<protein>
    <submittedName>
        <fullName evidence="2">Uncharacterized protein</fullName>
    </submittedName>
</protein>